<dbReference type="Gene3D" id="3.30.200.20">
    <property type="entry name" value="Phosphorylase Kinase, domain 1"/>
    <property type="match status" value="1"/>
</dbReference>
<dbReference type="PRINTS" id="PR01772">
    <property type="entry name" value="JNKMAPKINASE"/>
</dbReference>
<dbReference type="GO" id="GO:0004707">
    <property type="term" value="F:MAP kinase activity"/>
    <property type="evidence" value="ECO:0007669"/>
    <property type="project" value="UniProtKB-UniRule"/>
</dbReference>
<evidence type="ECO:0000256" key="10">
    <source>
        <dbReference type="ARBA" id="ARBA00048312"/>
    </source>
</evidence>
<evidence type="ECO:0000256" key="11">
    <source>
        <dbReference type="RuleBase" id="RU368052"/>
    </source>
</evidence>
<dbReference type="PROSITE" id="PS00108">
    <property type="entry name" value="PROTEIN_KINASE_ST"/>
    <property type="match status" value="1"/>
</dbReference>
<dbReference type="GO" id="GO:0005524">
    <property type="term" value="F:ATP binding"/>
    <property type="evidence" value="ECO:0007669"/>
    <property type="project" value="UniProtKB-UniRule"/>
</dbReference>
<comment type="similarity">
    <text evidence="2 11">Belongs to the protein kinase superfamily. CMGC Ser/Thr protein kinase family. MAP kinase subfamily.</text>
</comment>
<accession>A0A0U2GRC8</accession>
<dbReference type="InterPro" id="IPR050117">
    <property type="entry name" value="MAPK"/>
</dbReference>
<dbReference type="PROSITE" id="PS50011">
    <property type="entry name" value="PROTEIN_KINASE_DOM"/>
    <property type="match status" value="1"/>
</dbReference>
<evidence type="ECO:0000313" key="13">
    <source>
        <dbReference type="EMBL" id="ALB75329.1"/>
    </source>
</evidence>
<keyword evidence="11" id="KW-0460">Magnesium</keyword>
<proteinExistence type="evidence at transcript level"/>
<dbReference type="InterPro" id="IPR008271">
    <property type="entry name" value="Ser/Thr_kinase_AS"/>
</dbReference>
<evidence type="ECO:0000256" key="2">
    <source>
        <dbReference type="ARBA" id="ARBA00008832"/>
    </source>
</evidence>
<reference evidence="14 15" key="3">
    <citation type="journal article" date="2023" name="BMC Biol.">
        <title>The compact genome of the sponge Oopsacas minuta (Hexactinellida) is lacking key metazoan core genes.</title>
        <authorList>
            <person name="Santini S."/>
            <person name="Schenkelaars Q."/>
            <person name="Jourda C."/>
            <person name="Duchesne M."/>
            <person name="Belahbib H."/>
            <person name="Rocher C."/>
            <person name="Selva M."/>
            <person name="Riesgo A."/>
            <person name="Vervoort M."/>
            <person name="Leys S.P."/>
            <person name="Kodjabachian L."/>
            <person name="Le Bivic A."/>
            <person name="Borchiellini C."/>
            <person name="Claverie J.M."/>
            <person name="Renard E."/>
        </authorList>
    </citation>
    <scope>NUCLEOTIDE SEQUENCE [LARGE SCALE GENOMIC DNA]</scope>
    <source>
        <strain evidence="14">SPO-2</strain>
    </source>
</reference>
<dbReference type="EMBL" id="KM983323">
    <property type="protein sequence ID" value="ALB75329.1"/>
    <property type="molecule type" value="mRNA"/>
</dbReference>
<keyword evidence="5 11" id="KW-0808">Transferase</keyword>
<dbReference type="InterPro" id="IPR008351">
    <property type="entry name" value="MAPK_JNK"/>
</dbReference>
<evidence type="ECO:0000256" key="8">
    <source>
        <dbReference type="ARBA" id="ARBA00022840"/>
    </source>
</evidence>
<dbReference type="FunFam" id="1.10.510.10:FF:000624">
    <property type="entry name" value="Mitogen-activated protein kinase"/>
    <property type="match status" value="1"/>
</dbReference>
<dbReference type="SMART" id="SM00220">
    <property type="entry name" value="S_TKc"/>
    <property type="match status" value="1"/>
</dbReference>
<comment type="catalytic activity">
    <reaction evidence="10">
        <text>L-seryl-[protein] + ATP = O-phospho-L-seryl-[protein] + ADP + H(+)</text>
        <dbReference type="Rhea" id="RHEA:17989"/>
        <dbReference type="Rhea" id="RHEA-COMP:9863"/>
        <dbReference type="Rhea" id="RHEA-COMP:11604"/>
        <dbReference type="ChEBI" id="CHEBI:15378"/>
        <dbReference type="ChEBI" id="CHEBI:29999"/>
        <dbReference type="ChEBI" id="CHEBI:30616"/>
        <dbReference type="ChEBI" id="CHEBI:83421"/>
        <dbReference type="ChEBI" id="CHEBI:456216"/>
        <dbReference type="EC" id="2.7.11.24"/>
    </reaction>
</comment>
<evidence type="ECO:0000256" key="6">
    <source>
        <dbReference type="ARBA" id="ARBA00022741"/>
    </source>
</evidence>
<keyword evidence="15" id="KW-1185">Reference proteome</keyword>
<keyword evidence="8 11" id="KW-0067">ATP-binding</keyword>
<organism evidence="13">
    <name type="scientific">Oopsacas minuta</name>
    <dbReference type="NCBI Taxonomy" id="111878"/>
    <lineage>
        <taxon>Eukaryota</taxon>
        <taxon>Metazoa</taxon>
        <taxon>Porifera</taxon>
        <taxon>Hexactinellida</taxon>
        <taxon>Hexasterophora</taxon>
        <taxon>Lyssacinosida</taxon>
        <taxon>Leucopsacidae</taxon>
        <taxon>Oopsacas</taxon>
    </lineage>
</organism>
<dbReference type="InterPro" id="IPR000719">
    <property type="entry name" value="Prot_kinase_dom"/>
</dbReference>
<dbReference type="EMBL" id="JAKMXF010000312">
    <property type="protein sequence ID" value="KAI6650256.1"/>
    <property type="molecule type" value="Genomic_DNA"/>
</dbReference>
<dbReference type="OrthoDB" id="192887at2759"/>
<keyword evidence="4 11" id="KW-0597">Phosphoprotein</keyword>
<evidence type="ECO:0000256" key="1">
    <source>
        <dbReference type="ARBA" id="ARBA00001946"/>
    </source>
</evidence>
<dbReference type="Gene3D" id="1.10.510.10">
    <property type="entry name" value="Transferase(Phosphotransferase) domain 1"/>
    <property type="match status" value="1"/>
</dbReference>
<evidence type="ECO:0000256" key="4">
    <source>
        <dbReference type="ARBA" id="ARBA00022553"/>
    </source>
</evidence>
<reference evidence="13" key="1">
    <citation type="submission" date="2014-10" db="EMBL/GenBank/DDBJ databases">
        <title>The Rho/Rock Pathway Is a Key Ancestral Toolkit Involved in Morphogenesis and Cell Proliferation.</title>
        <authorList>
            <person name="Schenkelaars Q."/>
            <person name="Fierro-Constain L."/>
            <person name="Renard E."/>
            <person name="Borchiellini C."/>
            <person name="Hill A.L."/>
        </authorList>
    </citation>
    <scope>NUCLEOTIDE SEQUENCE</scope>
</reference>
<evidence type="ECO:0000256" key="9">
    <source>
        <dbReference type="ARBA" id="ARBA00047592"/>
    </source>
</evidence>
<comment type="subcellular location">
    <subcellularLocation>
        <location evidence="11">Cytoplasm</location>
    </subcellularLocation>
</comment>
<dbReference type="GO" id="GO:0005737">
    <property type="term" value="C:cytoplasm"/>
    <property type="evidence" value="ECO:0007669"/>
    <property type="project" value="UniProtKB-SubCell"/>
</dbReference>
<comment type="function">
    <text evidence="11">Responds to activation by environmental stress and pro-inflammatory cytokines by phosphorylating a number of transcription factors, and thus regulates transcriptional activity.</text>
</comment>
<dbReference type="SUPFAM" id="SSF56112">
    <property type="entry name" value="Protein kinase-like (PK-like)"/>
    <property type="match status" value="1"/>
</dbReference>
<sequence length="420" mass="48573">MTPPRVCSQYFYKCNLILTILSDNTMKPGFHTETITSIPFTIPSRYKVEKKIGFGAQGHVVSAEDQVRGERVAIKKFIKGFSSDPNAKRTYRELYLMKNLCHPNIISMLNLFTPDPSIESFEEIYVVMDLAKYNLASLIRKMENPFDHRTLQGMVYQMLSAVLYMHLCGVAHRDMKPSNIVVKFDKEGLNVVCLKILDFGLARSMIHSENIESQFTPYVVTRYYRAPEIIVGLPYHCEVDVWSVGCIMAELILGHPCMKGQDYVDQWNKVCEVRGTPNEAYFAQLVPTVQEYCRRRPYHEKPHIESIFPNQRFLCYSHEETGLNHLARDLLEHLLVIPVEERITVASALKHPYFKDWYSEKDVNPPHKKIVEDIMDVENYTKKDWKSLVWQEVTAFQEPEVVAEVEPMDSVVAPPLKVTK</sequence>
<evidence type="ECO:0000256" key="3">
    <source>
        <dbReference type="ARBA" id="ARBA00022527"/>
    </source>
</evidence>
<dbReference type="Proteomes" id="UP001165289">
    <property type="component" value="Unassembled WGS sequence"/>
</dbReference>
<gene>
    <name evidence="14" type="ORF">LOD99_5935</name>
</gene>
<evidence type="ECO:0000313" key="15">
    <source>
        <dbReference type="Proteomes" id="UP001165289"/>
    </source>
</evidence>
<dbReference type="FunFam" id="3.30.200.20:FF:000028">
    <property type="entry name" value="Mitogen-activated protein kinase"/>
    <property type="match status" value="1"/>
</dbReference>
<evidence type="ECO:0000256" key="5">
    <source>
        <dbReference type="ARBA" id="ARBA00022679"/>
    </source>
</evidence>
<name>A0A0U2GRC8_9METZ</name>
<evidence type="ECO:0000256" key="7">
    <source>
        <dbReference type="ARBA" id="ARBA00022777"/>
    </source>
</evidence>
<comment type="catalytic activity">
    <reaction evidence="9">
        <text>L-threonyl-[protein] + ATP = O-phospho-L-threonyl-[protein] + ADP + H(+)</text>
        <dbReference type="Rhea" id="RHEA:46608"/>
        <dbReference type="Rhea" id="RHEA-COMP:11060"/>
        <dbReference type="Rhea" id="RHEA-COMP:11605"/>
        <dbReference type="ChEBI" id="CHEBI:15378"/>
        <dbReference type="ChEBI" id="CHEBI:30013"/>
        <dbReference type="ChEBI" id="CHEBI:30616"/>
        <dbReference type="ChEBI" id="CHEBI:61977"/>
        <dbReference type="ChEBI" id="CHEBI:456216"/>
        <dbReference type="EC" id="2.7.11.24"/>
    </reaction>
</comment>
<protein>
    <recommendedName>
        <fullName evidence="11">Stress-activated protein kinase JNK</fullName>
        <ecNumber evidence="11">2.7.11.24</ecNumber>
    </recommendedName>
</protein>
<evidence type="ECO:0000259" key="12">
    <source>
        <dbReference type="PROSITE" id="PS50011"/>
    </source>
</evidence>
<feature type="domain" description="Protein kinase" evidence="12">
    <location>
        <begin position="46"/>
        <end position="354"/>
    </location>
</feature>
<evidence type="ECO:0000313" key="14">
    <source>
        <dbReference type="EMBL" id="KAI6650256.1"/>
    </source>
</evidence>
<dbReference type="GO" id="GO:0106310">
    <property type="term" value="F:protein serine kinase activity"/>
    <property type="evidence" value="ECO:0007669"/>
    <property type="project" value="UniProtKB-UniRule"/>
</dbReference>
<dbReference type="PANTHER" id="PTHR24055">
    <property type="entry name" value="MITOGEN-ACTIVATED PROTEIN KINASE"/>
    <property type="match status" value="1"/>
</dbReference>
<reference evidence="14" key="2">
    <citation type="submission" date="2022-02" db="EMBL/GenBank/DDBJ databases">
        <authorList>
            <person name="Santini S."/>
            <person name="Jourda C."/>
            <person name="Belahbib H."/>
            <person name="Rocher C."/>
            <person name="Selva M."/>
            <person name="Borchiellini C."/>
            <person name="Renard E."/>
        </authorList>
    </citation>
    <scope>NUCLEOTIDE SEQUENCE</scope>
    <source>
        <strain evidence="14">SPO-2</strain>
    </source>
</reference>
<comment type="cofactor">
    <cofactor evidence="1 11">
        <name>Mg(2+)</name>
        <dbReference type="ChEBI" id="CHEBI:18420"/>
    </cofactor>
</comment>
<dbReference type="AlphaFoldDB" id="A0A0U2GRC8"/>
<keyword evidence="7 11" id="KW-0418">Kinase</keyword>
<keyword evidence="3 11" id="KW-0723">Serine/threonine-protein kinase</keyword>
<dbReference type="EC" id="2.7.11.24" evidence="11"/>
<keyword evidence="6 11" id="KW-0547">Nucleotide-binding</keyword>
<dbReference type="Pfam" id="PF00069">
    <property type="entry name" value="Pkinase"/>
    <property type="match status" value="1"/>
</dbReference>
<dbReference type="InterPro" id="IPR011009">
    <property type="entry name" value="Kinase-like_dom_sf"/>
</dbReference>